<evidence type="ECO:0000256" key="10">
    <source>
        <dbReference type="SAM" id="Phobius"/>
    </source>
</evidence>
<dbReference type="Proteomes" id="UP001227230">
    <property type="component" value="Chromosome 14"/>
</dbReference>
<dbReference type="InterPro" id="IPR004131">
    <property type="entry name" value="PPase-energised_H-pump"/>
</dbReference>
<protein>
    <recommendedName>
        <fullName evidence="2">H(+)-exporting diphosphatase</fullName>
        <ecNumber evidence="2">7.1.3.1</ecNumber>
    </recommendedName>
</protein>
<dbReference type="PANTHER" id="PTHR31998">
    <property type="entry name" value="K(+)-INSENSITIVE PYROPHOSPHATE-ENERGIZED PROTON PUMP"/>
    <property type="match status" value="1"/>
</dbReference>
<sequence>MCKPALANAIFNTISFLLGGFTSLLYSFLGMLSTIAIRLAIDAYGLINDNARGIVEMAGIDVLCNDKTRTLTLDKLTVGKNLIKVFIKVVE</sequence>
<feature type="transmembrane region" description="Helical" evidence="10">
    <location>
        <begin position="6"/>
        <end position="29"/>
    </location>
</feature>
<dbReference type="Gene3D" id="3.40.50.1000">
    <property type="entry name" value="HAD superfamily/HAD-like"/>
    <property type="match status" value="1"/>
</dbReference>
<dbReference type="Pfam" id="PF03030">
    <property type="entry name" value="H_PPase"/>
    <property type="match status" value="1"/>
</dbReference>
<dbReference type="InterPro" id="IPR023214">
    <property type="entry name" value="HAD_sf"/>
</dbReference>
<name>A0ABY9D780_VITVI</name>
<keyword evidence="3" id="KW-0813">Transport</keyword>
<accession>A0ABY9D780</accession>
<evidence type="ECO:0000313" key="12">
    <source>
        <dbReference type="Proteomes" id="UP001227230"/>
    </source>
</evidence>
<dbReference type="EMBL" id="CP126661">
    <property type="protein sequence ID" value="WKA03413.1"/>
    <property type="molecule type" value="Genomic_DNA"/>
</dbReference>
<keyword evidence="5" id="KW-0460">Magnesium</keyword>
<evidence type="ECO:0000313" key="11">
    <source>
        <dbReference type="EMBL" id="WKA03413.1"/>
    </source>
</evidence>
<proteinExistence type="predicted"/>
<evidence type="ECO:0000256" key="8">
    <source>
        <dbReference type="ARBA" id="ARBA00023065"/>
    </source>
</evidence>
<dbReference type="Gene3D" id="1.20.1110.10">
    <property type="entry name" value="Calcium-transporting ATPase, transmembrane domain"/>
    <property type="match status" value="1"/>
</dbReference>
<keyword evidence="6" id="KW-1278">Translocase</keyword>
<organism evidence="11 12">
    <name type="scientific">Vitis vinifera</name>
    <name type="common">Grape</name>
    <dbReference type="NCBI Taxonomy" id="29760"/>
    <lineage>
        <taxon>Eukaryota</taxon>
        <taxon>Viridiplantae</taxon>
        <taxon>Streptophyta</taxon>
        <taxon>Embryophyta</taxon>
        <taxon>Tracheophyta</taxon>
        <taxon>Spermatophyta</taxon>
        <taxon>Magnoliopsida</taxon>
        <taxon>eudicotyledons</taxon>
        <taxon>Gunneridae</taxon>
        <taxon>Pentapetalae</taxon>
        <taxon>rosids</taxon>
        <taxon>Vitales</taxon>
        <taxon>Vitaceae</taxon>
        <taxon>Viteae</taxon>
        <taxon>Vitis</taxon>
    </lineage>
</organism>
<evidence type="ECO:0000256" key="3">
    <source>
        <dbReference type="ARBA" id="ARBA00022448"/>
    </source>
</evidence>
<comment type="subcellular location">
    <subcellularLocation>
        <location evidence="1">Endomembrane system</location>
        <topology evidence="1">Multi-pass membrane protein</topology>
    </subcellularLocation>
</comment>
<keyword evidence="12" id="KW-1185">Reference proteome</keyword>
<evidence type="ECO:0000256" key="7">
    <source>
        <dbReference type="ARBA" id="ARBA00022989"/>
    </source>
</evidence>
<keyword evidence="7 10" id="KW-1133">Transmembrane helix</keyword>
<dbReference type="EC" id="7.1.3.1" evidence="2"/>
<evidence type="ECO:0000256" key="2">
    <source>
        <dbReference type="ARBA" id="ARBA00013242"/>
    </source>
</evidence>
<gene>
    <name evidence="11" type="ORF">VitviT2T_021522</name>
</gene>
<evidence type="ECO:0000256" key="4">
    <source>
        <dbReference type="ARBA" id="ARBA00022692"/>
    </source>
</evidence>
<dbReference type="InterPro" id="IPR023299">
    <property type="entry name" value="ATPase_P-typ_cyto_dom_N"/>
</dbReference>
<evidence type="ECO:0000256" key="5">
    <source>
        <dbReference type="ARBA" id="ARBA00022842"/>
    </source>
</evidence>
<reference evidence="11 12" key="1">
    <citation type="journal article" date="2023" name="Hortic Res">
        <title>The complete reference genome for grapevine (Vitis vinifera L.) genetics and breeding.</title>
        <authorList>
            <person name="Shi X."/>
            <person name="Cao S."/>
            <person name="Wang X."/>
            <person name="Huang S."/>
            <person name="Wang Y."/>
            <person name="Liu Z."/>
            <person name="Liu W."/>
            <person name="Leng X."/>
            <person name="Peng Y."/>
            <person name="Wang N."/>
            <person name="Wang Y."/>
            <person name="Ma Z."/>
            <person name="Xu X."/>
            <person name="Zhang F."/>
            <person name="Xue H."/>
            <person name="Zhong H."/>
            <person name="Wang Y."/>
            <person name="Zhang K."/>
            <person name="Velt A."/>
            <person name="Avia K."/>
            <person name="Holtgrawe D."/>
            <person name="Grimplet J."/>
            <person name="Matus J.T."/>
            <person name="Ware D."/>
            <person name="Wu X."/>
            <person name="Wang H."/>
            <person name="Liu C."/>
            <person name="Fang Y."/>
            <person name="Rustenholz C."/>
            <person name="Cheng Z."/>
            <person name="Xiao H."/>
            <person name="Zhou Y."/>
        </authorList>
    </citation>
    <scope>NUCLEOTIDE SEQUENCE [LARGE SCALE GENOMIC DNA]</scope>
    <source>
        <strain evidence="12">cv. Pinot noir / PN40024</strain>
        <tissue evidence="11">Leaf</tissue>
    </source>
</reference>
<evidence type="ECO:0000256" key="9">
    <source>
        <dbReference type="ARBA" id="ARBA00023136"/>
    </source>
</evidence>
<keyword evidence="8" id="KW-0406">Ion transport</keyword>
<keyword evidence="4 10" id="KW-0812">Transmembrane</keyword>
<evidence type="ECO:0000256" key="6">
    <source>
        <dbReference type="ARBA" id="ARBA00022967"/>
    </source>
</evidence>
<evidence type="ECO:0000256" key="1">
    <source>
        <dbReference type="ARBA" id="ARBA00004127"/>
    </source>
</evidence>
<keyword evidence="9 10" id="KW-0472">Membrane</keyword>
<dbReference type="Gene3D" id="3.40.1110.10">
    <property type="entry name" value="Calcium-transporting ATPase, cytoplasmic domain N"/>
    <property type="match status" value="1"/>
</dbReference>